<keyword evidence="2" id="KW-1185">Reference proteome</keyword>
<organism evidence="1 2">
    <name type="scientific">Chitinophaga caseinilytica</name>
    <dbReference type="NCBI Taxonomy" id="2267521"/>
    <lineage>
        <taxon>Bacteria</taxon>
        <taxon>Pseudomonadati</taxon>
        <taxon>Bacteroidota</taxon>
        <taxon>Chitinophagia</taxon>
        <taxon>Chitinophagales</taxon>
        <taxon>Chitinophagaceae</taxon>
        <taxon>Chitinophaga</taxon>
    </lineage>
</organism>
<evidence type="ECO:0000313" key="2">
    <source>
        <dbReference type="Proteomes" id="UP001449657"/>
    </source>
</evidence>
<name>A0ABZ2Z7P4_9BACT</name>
<proteinExistence type="predicted"/>
<reference evidence="1 2" key="1">
    <citation type="submission" date="2024-03" db="EMBL/GenBank/DDBJ databases">
        <title>Chitinophaga caseinilytica sp. nov., a casein hydrolysing bacterium isolated from forest soil.</title>
        <authorList>
            <person name="Lee D.S."/>
            <person name="Han D.M."/>
            <person name="Baek J.H."/>
            <person name="Choi D.G."/>
            <person name="Jeon J.H."/>
            <person name="Jeon C.O."/>
        </authorList>
    </citation>
    <scope>NUCLEOTIDE SEQUENCE [LARGE SCALE GENOMIC DNA]</scope>
    <source>
        <strain evidence="1 2">KACC 19118</strain>
    </source>
</reference>
<dbReference type="RefSeq" id="WP_341842264.1">
    <property type="nucleotide sequence ID" value="NZ_CP149792.1"/>
</dbReference>
<dbReference type="Proteomes" id="UP001449657">
    <property type="component" value="Chromosome"/>
</dbReference>
<gene>
    <name evidence="1" type="ORF">WJU22_05535</name>
</gene>
<evidence type="ECO:0000313" key="1">
    <source>
        <dbReference type="EMBL" id="WZN47637.1"/>
    </source>
</evidence>
<dbReference type="EMBL" id="CP150096">
    <property type="protein sequence ID" value="WZN47637.1"/>
    <property type="molecule type" value="Genomic_DNA"/>
</dbReference>
<protein>
    <submittedName>
        <fullName evidence="1">Uncharacterized protein</fullName>
    </submittedName>
</protein>
<accession>A0ABZ2Z7P4</accession>
<sequence length="70" mass="7951">MLFLFAMLLLVGVMGYYSLNKVNRAAAAILEDNYESVEYAGIMLRVVENWTGSDSARWQFGDALLRQEKT</sequence>